<dbReference type="GO" id="GO:0008033">
    <property type="term" value="P:tRNA processing"/>
    <property type="evidence" value="ECO:0007669"/>
    <property type="project" value="UniProtKB-KW"/>
</dbReference>
<evidence type="ECO:0000256" key="9">
    <source>
        <dbReference type="RuleBase" id="RU003953"/>
    </source>
</evidence>
<dbReference type="InterPro" id="IPR043519">
    <property type="entry name" value="NT_sf"/>
</dbReference>
<keyword evidence="8 9" id="KW-0694">RNA-binding</keyword>
<dbReference type="GO" id="GO:0003723">
    <property type="term" value="F:RNA binding"/>
    <property type="evidence" value="ECO:0007669"/>
    <property type="project" value="UniProtKB-KW"/>
</dbReference>
<keyword evidence="6" id="KW-0067">ATP-binding</keyword>
<dbReference type="AlphaFoldDB" id="A0A1H7BLV6"/>
<evidence type="ECO:0000256" key="2">
    <source>
        <dbReference type="ARBA" id="ARBA00022694"/>
    </source>
</evidence>
<dbReference type="SUPFAM" id="SSF81301">
    <property type="entry name" value="Nucleotidyltransferase"/>
    <property type="match status" value="1"/>
</dbReference>
<keyword evidence="4" id="KW-0479">Metal-binding</keyword>
<evidence type="ECO:0000256" key="3">
    <source>
        <dbReference type="ARBA" id="ARBA00022695"/>
    </source>
</evidence>
<dbReference type="Gene3D" id="1.10.3090.10">
    <property type="entry name" value="cca-adding enzyme, domain 2"/>
    <property type="match status" value="1"/>
</dbReference>
<evidence type="ECO:0000256" key="4">
    <source>
        <dbReference type="ARBA" id="ARBA00022723"/>
    </source>
</evidence>
<reference evidence="12" key="1">
    <citation type="submission" date="2016-10" db="EMBL/GenBank/DDBJ databases">
        <authorList>
            <person name="Varghese N."/>
            <person name="Submissions S."/>
        </authorList>
    </citation>
    <scope>NUCLEOTIDE SEQUENCE [LARGE SCALE GENOMIC DNA]</scope>
    <source>
        <strain evidence="12">DSM 2179</strain>
    </source>
</reference>
<dbReference type="GO" id="GO:0046872">
    <property type="term" value="F:metal ion binding"/>
    <property type="evidence" value="ECO:0007669"/>
    <property type="project" value="UniProtKB-KW"/>
</dbReference>
<evidence type="ECO:0000313" key="12">
    <source>
        <dbReference type="Proteomes" id="UP000199662"/>
    </source>
</evidence>
<evidence type="ECO:0000256" key="1">
    <source>
        <dbReference type="ARBA" id="ARBA00022679"/>
    </source>
</evidence>
<dbReference type="GO" id="GO:0016779">
    <property type="term" value="F:nucleotidyltransferase activity"/>
    <property type="evidence" value="ECO:0007669"/>
    <property type="project" value="UniProtKB-KW"/>
</dbReference>
<dbReference type="EMBL" id="FNZK01000017">
    <property type="protein sequence ID" value="SEJ78703.1"/>
    <property type="molecule type" value="Genomic_DNA"/>
</dbReference>
<dbReference type="SUPFAM" id="SSF81891">
    <property type="entry name" value="Poly A polymerase C-terminal region-like"/>
    <property type="match status" value="1"/>
</dbReference>
<proteinExistence type="inferred from homology"/>
<dbReference type="PANTHER" id="PTHR47545">
    <property type="entry name" value="MULTIFUNCTIONAL CCA PROTEIN"/>
    <property type="match status" value="1"/>
</dbReference>
<keyword evidence="7" id="KW-0460">Magnesium</keyword>
<dbReference type="GO" id="GO:0005524">
    <property type="term" value="F:ATP binding"/>
    <property type="evidence" value="ECO:0007669"/>
    <property type="project" value="UniProtKB-KW"/>
</dbReference>
<dbReference type="InterPro" id="IPR002646">
    <property type="entry name" value="PolA_pol_head_dom"/>
</dbReference>
<evidence type="ECO:0000256" key="7">
    <source>
        <dbReference type="ARBA" id="ARBA00022842"/>
    </source>
</evidence>
<accession>A0A1H7BLV6</accession>
<keyword evidence="5" id="KW-0547">Nucleotide-binding</keyword>
<dbReference type="Gene3D" id="3.30.460.10">
    <property type="entry name" value="Beta Polymerase, domain 2"/>
    <property type="match status" value="1"/>
</dbReference>
<dbReference type="STRING" id="84035.SAMN05660742_11716"/>
<keyword evidence="2" id="KW-0819">tRNA processing</keyword>
<evidence type="ECO:0000256" key="8">
    <source>
        <dbReference type="ARBA" id="ARBA00022884"/>
    </source>
</evidence>
<gene>
    <name evidence="11" type="ORF">SAMN05660742_11716</name>
</gene>
<evidence type="ECO:0000256" key="5">
    <source>
        <dbReference type="ARBA" id="ARBA00022741"/>
    </source>
</evidence>
<organism evidence="11 12">
    <name type="scientific">Propionispira arboris</name>
    <dbReference type="NCBI Taxonomy" id="84035"/>
    <lineage>
        <taxon>Bacteria</taxon>
        <taxon>Bacillati</taxon>
        <taxon>Bacillota</taxon>
        <taxon>Negativicutes</taxon>
        <taxon>Selenomonadales</taxon>
        <taxon>Selenomonadaceae</taxon>
        <taxon>Propionispira</taxon>
    </lineage>
</organism>
<dbReference type="InterPro" id="IPR050124">
    <property type="entry name" value="tRNA_CCA-adding_enzyme"/>
</dbReference>
<name>A0A1H7BLV6_9FIRM</name>
<evidence type="ECO:0000256" key="6">
    <source>
        <dbReference type="ARBA" id="ARBA00022840"/>
    </source>
</evidence>
<protein>
    <submittedName>
        <fullName evidence="11">tRNA nucleotidyltransferase (CCA-adding enzyme)</fullName>
    </submittedName>
</protein>
<sequence>MSTNGLTEQTFAEMIAENGGRLFRTGACVRDSLLGIRTKQIDFTVVGMVKKNFKLLFPQAKESGTPFPVFYVMVDGIRSEVAFARTEQKADDGQIRISAKPKIGIEVDLLRRDTTINAMAKDSLTGEIIDPYQGQMAIGAKVLKATSSAFTNDPLNALRLARQTAQFGFTIETDTLELARTVQKDLMQVSPNEMLPELVMTLSEAKEPSRFFAVLKDLSLLSVAFAELAALPMDKFSASMLGLDAVANLSQNSKVRFAALGFALPKEGFSAWSERMSLPADWVEAASTFSEGIRILVQRRPADFVDMILKLRRGALDVTEFDLITQAVAFNIPQLQEFKDNMALPKGEVVPTELKGTEIRAWVKMKQVEAVAKKMQCLLEKKVE</sequence>
<keyword evidence="12" id="KW-1185">Reference proteome</keyword>
<dbReference type="PANTHER" id="PTHR47545:SF1">
    <property type="entry name" value="MULTIFUNCTIONAL CCA PROTEIN"/>
    <property type="match status" value="1"/>
</dbReference>
<evidence type="ECO:0000259" key="10">
    <source>
        <dbReference type="Pfam" id="PF01743"/>
    </source>
</evidence>
<comment type="similarity">
    <text evidence="9">Belongs to the tRNA nucleotidyltransferase/poly(A) polymerase family.</text>
</comment>
<dbReference type="Pfam" id="PF01743">
    <property type="entry name" value="PolyA_pol"/>
    <property type="match status" value="1"/>
</dbReference>
<dbReference type="Proteomes" id="UP000199662">
    <property type="component" value="Unassembled WGS sequence"/>
</dbReference>
<keyword evidence="3" id="KW-0548">Nucleotidyltransferase</keyword>
<dbReference type="RefSeq" id="WP_091833523.1">
    <property type="nucleotide sequence ID" value="NZ_FNZK01000017.1"/>
</dbReference>
<evidence type="ECO:0000313" key="11">
    <source>
        <dbReference type="EMBL" id="SEJ78703.1"/>
    </source>
</evidence>
<keyword evidence="1 9" id="KW-0808">Transferase</keyword>
<feature type="domain" description="Poly A polymerase head" evidence="10">
    <location>
        <begin position="25"/>
        <end position="143"/>
    </location>
</feature>